<name>K3X4Q3_GLOUD</name>
<evidence type="ECO:0000259" key="2">
    <source>
        <dbReference type="Pfam" id="PF01927"/>
    </source>
</evidence>
<keyword evidence="4" id="KW-1185">Reference proteome</keyword>
<sequence>MVSQVARWLRVIGVDVVTWRSDLHDKDGTADAATTSTAKSQSHRAQLLAFASGEQRIVITRDAQLASRRDAGACFVLSSDVCYKQFREIKTQFGLYARKKGSKSRCARCNSTEFATIDVEYVRTQRHEVIHAKVLETVTNFWMCVQCDKIYWEGPKYTTTTTTSDGSKYGEVVYQPTHRKRNPRTHTPRTASS</sequence>
<evidence type="ECO:0000256" key="1">
    <source>
        <dbReference type="SAM" id="MobiDB-lite"/>
    </source>
</evidence>
<proteinExistence type="predicted"/>
<evidence type="ECO:0000313" key="3">
    <source>
        <dbReference type="EnsemblProtists" id="PYU1_T012202"/>
    </source>
</evidence>
<feature type="domain" description="Mut7-C RNAse" evidence="2">
    <location>
        <begin position="1"/>
        <end position="160"/>
    </location>
</feature>
<reference evidence="4" key="2">
    <citation type="submission" date="2010-04" db="EMBL/GenBank/DDBJ databases">
        <authorList>
            <person name="Buell R."/>
            <person name="Hamilton J."/>
            <person name="Hostetler J."/>
        </authorList>
    </citation>
    <scope>NUCLEOTIDE SEQUENCE [LARGE SCALE GENOMIC DNA]</scope>
    <source>
        <strain evidence="4">DAOM:BR144</strain>
    </source>
</reference>
<dbReference type="InParanoid" id="K3X4Q3"/>
<dbReference type="Proteomes" id="UP000019132">
    <property type="component" value="Unassembled WGS sequence"/>
</dbReference>
<dbReference type="PANTHER" id="PTHR39081">
    <property type="entry name" value="MUT7-C DOMAIN-CONTAINING PROTEIN"/>
    <property type="match status" value="1"/>
</dbReference>
<organism evidence="3 4">
    <name type="scientific">Globisporangium ultimum (strain ATCC 200006 / CBS 805.95 / DAOM BR144)</name>
    <name type="common">Pythium ultimum</name>
    <dbReference type="NCBI Taxonomy" id="431595"/>
    <lineage>
        <taxon>Eukaryota</taxon>
        <taxon>Sar</taxon>
        <taxon>Stramenopiles</taxon>
        <taxon>Oomycota</taxon>
        <taxon>Peronosporomycetes</taxon>
        <taxon>Pythiales</taxon>
        <taxon>Pythiaceae</taxon>
        <taxon>Globisporangium</taxon>
    </lineage>
</organism>
<reference evidence="4" key="1">
    <citation type="journal article" date="2010" name="Genome Biol.">
        <title>Genome sequence of the necrotrophic plant pathogen Pythium ultimum reveals original pathogenicity mechanisms and effector repertoire.</title>
        <authorList>
            <person name="Levesque C.A."/>
            <person name="Brouwer H."/>
            <person name="Cano L."/>
            <person name="Hamilton J.P."/>
            <person name="Holt C."/>
            <person name="Huitema E."/>
            <person name="Raffaele S."/>
            <person name="Robideau G.P."/>
            <person name="Thines M."/>
            <person name="Win J."/>
            <person name="Zerillo M.M."/>
            <person name="Beakes G.W."/>
            <person name="Boore J.L."/>
            <person name="Busam D."/>
            <person name="Dumas B."/>
            <person name="Ferriera S."/>
            <person name="Fuerstenberg S.I."/>
            <person name="Gachon C.M."/>
            <person name="Gaulin E."/>
            <person name="Govers F."/>
            <person name="Grenville-Briggs L."/>
            <person name="Horner N."/>
            <person name="Hostetler J."/>
            <person name="Jiang R.H."/>
            <person name="Johnson J."/>
            <person name="Krajaejun T."/>
            <person name="Lin H."/>
            <person name="Meijer H.J."/>
            <person name="Moore B."/>
            <person name="Morris P."/>
            <person name="Phuntmart V."/>
            <person name="Puiu D."/>
            <person name="Shetty J."/>
            <person name="Stajich J.E."/>
            <person name="Tripathy S."/>
            <person name="Wawra S."/>
            <person name="van West P."/>
            <person name="Whitty B.R."/>
            <person name="Coutinho P.M."/>
            <person name="Henrissat B."/>
            <person name="Martin F."/>
            <person name="Thomas P.D."/>
            <person name="Tyler B.M."/>
            <person name="De Vries R.P."/>
            <person name="Kamoun S."/>
            <person name="Yandell M."/>
            <person name="Tisserat N."/>
            <person name="Buell C.R."/>
        </authorList>
    </citation>
    <scope>NUCLEOTIDE SEQUENCE</scope>
    <source>
        <strain evidence="4">DAOM:BR144</strain>
    </source>
</reference>
<dbReference type="Pfam" id="PF01927">
    <property type="entry name" value="Mut7-C"/>
    <property type="match status" value="1"/>
</dbReference>
<dbReference type="EMBL" id="GL376601">
    <property type="status" value="NOT_ANNOTATED_CDS"/>
    <property type="molecule type" value="Genomic_DNA"/>
</dbReference>
<dbReference type="EnsemblProtists" id="PYU1_T012202">
    <property type="protein sequence ID" value="PYU1_T012202"/>
    <property type="gene ID" value="PYU1_G012176"/>
</dbReference>
<protein>
    <recommendedName>
        <fullName evidence="2">Mut7-C RNAse domain-containing protein</fullName>
    </recommendedName>
</protein>
<dbReference type="PANTHER" id="PTHR39081:SF1">
    <property type="entry name" value="MUT7-C RNASE DOMAIN-CONTAINING PROTEIN"/>
    <property type="match status" value="1"/>
</dbReference>
<reference evidence="3" key="3">
    <citation type="submission" date="2015-02" db="UniProtKB">
        <authorList>
            <consortium name="EnsemblProtists"/>
        </authorList>
    </citation>
    <scope>IDENTIFICATION</scope>
    <source>
        <strain evidence="3">DAOM BR144</strain>
    </source>
</reference>
<feature type="region of interest" description="Disordered" evidence="1">
    <location>
        <begin position="168"/>
        <end position="193"/>
    </location>
</feature>
<feature type="compositionally biased region" description="Basic residues" evidence="1">
    <location>
        <begin position="177"/>
        <end position="187"/>
    </location>
</feature>
<dbReference type="HOGENOM" id="CLU_112469_1_0_1"/>
<accession>K3X4Q3</accession>
<dbReference type="VEuPathDB" id="FungiDB:PYU1_G012176"/>
<dbReference type="AlphaFoldDB" id="K3X4Q3"/>
<dbReference type="STRING" id="431595.K3X4Q3"/>
<dbReference type="InterPro" id="IPR002782">
    <property type="entry name" value="Mut7-C_RNAse_dom"/>
</dbReference>
<evidence type="ECO:0000313" key="4">
    <source>
        <dbReference type="Proteomes" id="UP000019132"/>
    </source>
</evidence>
<dbReference type="eggNOG" id="KOG2207">
    <property type="taxonomic scope" value="Eukaryota"/>
</dbReference>